<protein>
    <submittedName>
        <fullName evidence="9">Electron transport protein YccM</fullName>
    </submittedName>
</protein>
<dbReference type="PANTHER" id="PTHR30176">
    <property type="entry name" value="FERREDOXIN-TYPE PROTEIN NAPH"/>
    <property type="match status" value="1"/>
</dbReference>
<organism evidence="9 10">
    <name type="scientific">Koleobacter methoxysyntrophicus</name>
    <dbReference type="NCBI Taxonomy" id="2751313"/>
    <lineage>
        <taxon>Bacteria</taxon>
        <taxon>Bacillati</taxon>
        <taxon>Bacillota</taxon>
        <taxon>Clostridia</taxon>
        <taxon>Koleobacterales</taxon>
        <taxon>Koleobacteraceae</taxon>
        <taxon>Koleobacter</taxon>
    </lineage>
</organism>
<evidence type="ECO:0000313" key="10">
    <source>
        <dbReference type="Proteomes" id="UP000662904"/>
    </source>
</evidence>
<proteinExistence type="predicted"/>
<keyword evidence="6" id="KW-0411">Iron-sulfur</keyword>
<feature type="domain" description="4Fe-4S ferredoxin-type" evidence="8">
    <location>
        <begin position="172"/>
        <end position="195"/>
    </location>
</feature>
<gene>
    <name evidence="9" type="primary">yccM</name>
    <name evidence="9" type="ORF">H0A61_00392</name>
</gene>
<keyword evidence="10" id="KW-1185">Reference proteome</keyword>
<accession>A0A8A0RJL1</accession>
<evidence type="ECO:0000259" key="8">
    <source>
        <dbReference type="PROSITE" id="PS51379"/>
    </source>
</evidence>
<evidence type="ECO:0000256" key="2">
    <source>
        <dbReference type="ARBA" id="ARBA00022485"/>
    </source>
</evidence>
<evidence type="ECO:0000256" key="3">
    <source>
        <dbReference type="ARBA" id="ARBA00022723"/>
    </source>
</evidence>
<keyword evidence="7" id="KW-0472">Membrane</keyword>
<name>A0A8A0RJL1_9FIRM</name>
<sequence>MKTLFNRWVFRIIALVILAFAVITKRIQLWLFITLFSILLSFYFGRFFCGYLCPTNTFLRILNFRKKHPVTLGSEKIRFIVLFIFLVLMFINMKLGAKFPFIIILTAIGILFSLLISERAWHRYFCPYGTLMSIVSRKYSKGIKIDPDKCTSCGLCQRVCPTEGIDKSENGFKIIKNECLDCSLCKTNCPVNAIN</sequence>
<keyword evidence="5" id="KW-0408">Iron</keyword>
<feature type="transmembrane region" description="Helical" evidence="7">
    <location>
        <begin position="75"/>
        <end position="93"/>
    </location>
</feature>
<dbReference type="Pfam" id="PF00037">
    <property type="entry name" value="Fer4"/>
    <property type="match status" value="1"/>
</dbReference>
<dbReference type="InterPro" id="IPR051684">
    <property type="entry name" value="Electron_Trans/Redox"/>
</dbReference>
<evidence type="ECO:0000256" key="4">
    <source>
        <dbReference type="ARBA" id="ARBA00022982"/>
    </source>
</evidence>
<dbReference type="AlphaFoldDB" id="A0A8A0RJL1"/>
<evidence type="ECO:0000256" key="6">
    <source>
        <dbReference type="ARBA" id="ARBA00023014"/>
    </source>
</evidence>
<dbReference type="GO" id="GO:0005886">
    <property type="term" value="C:plasma membrane"/>
    <property type="evidence" value="ECO:0007669"/>
    <property type="project" value="TreeGrafter"/>
</dbReference>
<keyword evidence="1" id="KW-0813">Transport</keyword>
<keyword evidence="4" id="KW-0249">Electron transport</keyword>
<keyword evidence="7" id="KW-0812">Transmembrane</keyword>
<dbReference type="PANTHER" id="PTHR30176:SF3">
    <property type="entry name" value="FERREDOXIN-TYPE PROTEIN NAPH"/>
    <property type="match status" value="1"/>
</dbReference>
<dbReference type="InterPro" id="IPR017896">
    <property type="entry name" value="4Fe4S_Fe-S-bd"/>
</dbReference>
<evidence type="ECO:0000256" key="7">
    <source>
        <dbReference type="SAM" id="Phobius"/>
    </source>
</evidence>
<dbReference type="PROSITE" id="PS00198">
    <property type="entry name" value="4FE4S_FER_1"/>
    <property type="match status" value="2"/>
</dbReference>
<keyword evidence="2" id="KW-0004">4Fe-4S</keyword>
<dbReference type="SUPFAM" id="SSF54862">
    <property type="entry name" value="4Fe-4S ferredoxins"/>
    <property type="match status" value="1"/>
</dbReference>
<dbReference type="GO" id="GO:0051539">
    <property type="term" value="F:4 iron, 4 sulfur cluster binding"/>
    <property type="evidence" value="ECO:0007669"/>
    <property type="project" value="UniProtKB-KW"/>
</dbReference>
<dbReference type="EMBL" id="CP059066">
    <property type="protein sequence ID" value="QSQ08072.1"/>
    <property type="molecule type" value="Genomic_DNA"/>
</dbReference>
<feature type="transmembrane region" description="Helical" evidence="7">
    <location>
        <begin position="99"/>
        <end position="116"/>
    </location>
</feature>
<keyword evidence="7" id="KW-1133">Transmembrane helix</keyword>
<dbReference type="InterPro" id="IPR017900">
    <property type="entry name" value="4Fe4S_Fe_S_CS"/>
</dbReference>
<evidence type="ECO:0000256" key="1">
    <source>
        <dbReference type="ARBA" id="ARBA00022448"/>
    </source>
</evidence>
<feature type="transmembrane region" description="Helical" evidence="7">
    <location>
        <begin position="7"/>
        <end position="23"/>
    </location>
</feature>
<dbReference type="KEGG" id="kme:H0A61_00392"/>
<dbReference type="Gene3D" id="3.30.70.20">
    <property type="match status" value="2"/>
</dbReference>
<dbReference type="Proteomes" id="UP000662904">
    <property type="component" value="Chromosome"/>
</dbReference>
<evidence type="ECO:0000256" key="5">
    <source>
        <dbReference type="ARBA" id="ARBA00023004"/>
    </source>
</evidence>
<reference evidence="9" key="1">
    <citation type="submission" date="2020-07" db="EMBL/GenBank/DDBJ databases">
        <title>Koleobacter methoxysyntrophicus gen. nov., sp. nov., a novel anaerobic bacterium isolated from deep subsurface oil field and proposal of Koleobacterales ord. nov. in the phylum Firmicutes.</title>
        <authorList>
            <person name="Sakamoto S."/>
            <person name="Tamaki H."/>
        </authorList>
    </citation>
    <scope>NUCLEOTIDE SEQUENCE</scope>
    <source>
        <strain evidence="9">NRmbB1</strain>
    </source>
</reference>
<feature type="transmembrane region" description="Helical" evidence="7">
    <location>
        <begin position="29"/>
        <end position="54"/>
    </location>
</feature>
<dbReference type="GO" id="GO:0046872">
    <property type="term" value="F:metal ion binding"/>
    <property type="evidence" value="ECO:0007669"/>
    <property type="project" value="UniProtKB-KW"/>
</dbReference>
<feature type="domain" description="4Fe-4S ferredoxin-type" evidence="8">
    <location>
        <begin position="141"/>
        <end position="170"/>
    </location>
</feature>
<dbReference type="PROSITE" id="PS51379">
    <property type="entry name" value="4FE4S_FER_2"/>
    <property type="match status" value="2"/>
</dbReference>
<evidence type="ECO:0000313" key="9">
    <source>
        <dbReference type="EMBL" id="QSQ08072.1"/>
    </source>
</evidence>
<dbReference type="Pfam" id="PF12801">
    <property type="entry name" value="Fer4_5"/>
    <property type="match status" value="1"/>
</dbReference>
<keyword evidence="3" id="KW-0479">Metal-binding</keyword>